<comment type="caution">
    <text evidence="1">The sequence shown here is derived from an EMBL/GenBank/DDBJ whole genome shotgun (WGS) entry which is preliminary data.</text>
</comment>
<dbReference type="Proteomes" id="UP000805193">
    <property type="component" value="Unassembled WGS sequence"/>
</dbReference>
<reference evidence="1 2" key="1">
    <citation type="journal article" date="2020" name="Cell">
        <title>Large-Scale Comparative Analyses of Tick Genomes Elucidate Their Genetic Diversity and Vector Capacities.</title>
        <authorList>
            <consortium name="Tick Genome and Microbiome Consortium (TIGMIC)"/>
            <person name="Jia N."/>
            <person name="Wang J."/>
            <person name="Shi W."/>
            <person name="Du L."/>
            <person name="Sun Y."/>
            <person name="Zhan W."/>
            <person name="Jiang J.F."/>
            <person name="Wang Q."/>
            <person name="Zhang B."/>
            <person name="Ji P."/>
            <person name="Bell-Sakyi L."/>
            <person name="Cui X.M."/>
            <person name="Yuan T.T."/>
            <person name="Jiang B.G."/>
            <person name="Yang W.F."/>
            <person name="Lam T.T."/>
            <person name="Chang Q.C."/>
            <person name="Ding S.J."/>
            <person name="Wang X.J."/>
            <person name="Zhu J.G."/>
            <person name="Ruan X.D."/>
            <person name="Zhao L."/>
            <person name="Wei J.T."/>
            <person name="Ye R.Z."/>
            <person name="Que T.C."/>
            <person name="Du C.H."/>
            <person name="Zhou Y.H."/>
            <person name="Cheng J.X."/>
            <person name="Dai P.F."/>
            <person name="Guo W.B."/>
            <person name="Han X.H."/>
            <person name="Huang E.J."/>
            <person name="Li L.F."/>
            <person name="Wei W."/>
            <person name="Gao Y.C."/>
            <person name="Liu J.Z."/>
            <person name="Shao H.Z."/>
            <person name="Wang X."/>
            <person name="Wang C.C."/>
            <person name="Yang T.C."/>
            <person name="Huo Q.B."/>
            <person name="Li W."/>
            <person name="Chen H.Y."/>
            <person name="Chen S.E."/>
            <person name="Zhou L.G."/>
            <person name="Ni X.B."/>
            <person name="Tian J.H."/>
            <person name="Sheng Y."/>
            <person name="Liu T."/>
            <person name="Pan Y.S."/>
            <person name="Xia L.Y."/>
            <person name="Li J."/>
            <person name="Zhao F."/>
            <person name="Cao W.C."/>
        </authorList>
    </citation>
    <scope>NUCLEOTIDE SEQUENCE [LARGE SCALE GENOMIC DNA]</scope>
    <source>
        <strain evidence="1">Iper-2018</strain>
    </source>
</reference>
<organism evidence="1 2">
    <name type="scientific">Ixodes persulcatus</name>
    <name type="common">Taiga tick</name>
    <dbReference type="NCBI Taxonomy" id="34615"/>
    <lineage>
        <taxon>Eukaryota</taxon>
        <taxon>Metazoa</taxon>
        <taxon>Ecdysozoa</taxon>
        <taxon>Arthropoda</taxon>
        <taxon>Chelicerata</taxon>
        <taxon>Arachnida</taxon>
        <taxon>Acari</taxon>
        <taxon>Parasitiformes</taxon>
        <taxon>Ixodida</taxon>
        <taxon>Ixodoidea</taxon>
        <taxon>Ixodidae</taxon>
        <taxon>Ixodinae</taxon>
        <taxon>Ixodes</taxon>
    </lineage>
</organism>
<evidence type="ECO:0000313" key="2">
    <source>
        <dbReference type="Proteomes" id="UP000805193"/>
    </source>
</evidence>
<evidence type="ECO:0000313" key="1">
    <source>
        <dbReference type="EMBL" id="KAG0412459.1"/>
    </source>
</evidence>
<keyword evidence="2" id="KW-1185">Reference proteome</keyword>
<protein>
    <submittedName>
        <fullName evidence="1">Uncharacterized protein</fullName>
    </submittedName>
</protein>
<name>A0AC60NZ82_IXOPE</name>
<accession>A0AC60NZ82</accession>
<gene>
    <name evidence="1" type="ORF">HPB47_010397</name>
</gene>
<dbReference type="EMBL" id="JABSTQ010011345">
    <property type="protein sequence ID" value="KAG0412459.1"/>
    <property type="molecule type" value="Genomic_DNA"/>
</dbReference>
<proteinExistence type="predicted"/>
<sequence length="548" mass="61491">MDEMSRHGGLVLDEMKLAAHLDLTASSHIEGFVNLGQHTPEADKHTRADHGLVLMFQPFMGNWTQIIGVFASSGNVKAHLLSKIVTEAIILCEQAGLFVDYLCCDGAAWNRTMWHSFGVHADATSVCCKASHPADPSRFIHFISDFPHLMKCVRNLMLKTGFNTPEGRAHWEHISATWKCDSSDVTPKAAHRLTRAHIYPNGFEKMRVDLAFQVFSPLMLHAFFIHKGKVEEQYPNLEPTRAFVELMVNLIRVMTSRTPLKALRPNSDEEAVVDQTLDFLDRTKELLTYLTTKLGYRYVMTSRLSQDCIERLFGIARQASGPNDNPTPAQFCAIMRCLSYYSLAKSPVSGSIAPGVLDALLTPETVPLDEPAAYKQLDELIDVGDLDGAQHVLDHLPYVAERSDGRLVYYIAGYVARKRVLDTGCRLCKADCLTERSDVAQHLPADATMEWDQGGLLYPSEKLYHLVLTLENHLTKTFSTSKLHASIMCEIVGSLKGLPKVGCTDHCDCLTRSVVKFYCITRMHFFLKGKNRTEKTKSKEQKVKKKKV</sequence>